<evidence type="ECO:0000313" key="2">
    <source>
        <dbReference type="Proteomes" id="UP000660675"/>
    </source>
</evidence>
<reference evidence="2" key="1">
    <citation type="journal article" date="2019" name="Int. J. Syst. Evol. Microbiol.">
        <title>The Global Catalogue of Microorganisms (GCM) 10K type strain sequencing project: providing services to taxonomists for standard genome sequencing and annotation.</title>
        <authorList>
            <consortium name="The Broad Institute Genomics Platform"/>
            <consortium name="The Broad Institute Genome Sequencing Center for Infectious Disease"/>
            <person name="Wu L."/>
            <person name="Ma J."/>
        </authorList>
    </citation>
    <scope>NUCLEOTIDE SEQUENCE [LARGE SCALE GENOMIC DNA]</scope>
    <source>
        <strain evidence="2">JCM 4376</strain>
    </source>
</reference>
<dbReference type="EMBL" id="BMTF01000046">
    <property type="protein sequence ID" value="GGV97166.1"/>
    <property type="molecule type" value="Genomic_DNA"/>
</dbReference>
<sequence>MVPYGVVTWVCVVPAGQLTARTSSYARWNDVGTDVDVMGASPVVLRPLLLLLPNIISLSETIESVERKERKERR</sequence>
<gene>
    <name evidence="1" type="ORF">GCM10015535_68040</name>
</gene>
<accession>A0ABQ2W969</accession>
<dbReference type="Proteomes" id="UP000660675">
    <property type="component" value="Unassembled WGS sequence"/>
</dbReference>
<keyword evidence="2" id="KW-1185">Reference proteome</keyword>
<protein>
    <submittedName>
        <fullName evidence="1">Uncharacterized protein</fullName>
    </submittedName>
</protein>
<name>A0ABQ2W969_9ACTN</name>
<proteinExistence type="predicted"/>
<evidence type="ECO:0000313" key="1">
    <source>
        <dbReference type="EMBL" id="GGV97166.1"/>
    </source>
</evidence>
<comment type="caution">
    <text evidence="1">The sequence shown here is derived from an EMBL/GenBank/DDBJ whole genome shotgun (WGS) entry which is preliminary data.</text>
</comment>
<organism evidence="1 2">
    <name type="scientific">Streptomyces gelaticus</name>
    <dbReference type="NCBI Taxonomy" id="285446"/>
    <lineage>
        <taxon>Bacteria</taxon>
        <taxon>Bacillati</taxon>
        <taxon>Actinomycetota</taxon>
        <taxon>Actinomycetes</taxon>
        <taxon>Kitasatosporales</taxon>
        <taxon>Streptomycetaceae</taxon>
        <taxon>Streptomyces</taxon>
    </lineage>
</organism>